<feature type="domain" description="Adhesin isopeptide-forming adherence" evidence="2">
    <location>
        <begin position="292"/>
        <end position="431"/>
    </location>
</feature>
<dbReference type="EMBL" id="CP022474">
    <property type="protein sequence ID" value="ASN60815.1"/>
    <property type="molecule type" value="Genomic_DNA"/>
</dbReference>
<dbReference type="InterPro" id="IPR026345">
    <property type="entry name" value="Adh_isopep-form_adh_dom"/>
</dbReference>
<evidence type="ECO:0000313" key="3">
    <source>
        <dbReference type="EMBL" id="ASN60815.1"/>
    </source>
</evidence>
<dbReference type="Gene3D" id="2.60.120.200">
    <property type="match status" value="1"/>
</dbReference>
<dbReference type="SUPFAM" id="SSF49899">
    <property type="entry name" value="Concanavalin A-like lectins/glucanases"/>
    <property type="match status" value="1"/>
</dbReference>
<dbReference type="InterPro" id="IPR027994">
    <property type="entry name" value="WxL_dom"/>
</dbReference>
<proteinExistence type="predicted"/>
<evidence type="ECO:0008006" key="5">
    <source>
        <dbReference type="Google" id="ProtNLM"/>
    </source>
</evidence>
<feature type="domain" description="WxL" evidence="1">
    <location>
        <begin position="698"/>
        <end position="887"/>
    </location>
</feature>
<dbReference type="NCBIfam" id="TIGR01451">
    <property type="entry name" value="B_ant_repeat"/>
    <property type="match status" value="1"/>
</dbReference>
<accession>A0AAC9UTW5</accession>
<dbReference type="InterPro" id="IPR056573">
    <property type="entry name" value="Lectin_L-type_dom"/>
</dbReference>
<organism evidence="3 4">
    <name type="scientific">Latilactobacillus curvatus</name>
    <name type="common">Lactobacillus curvatus</name>
    <dbReference type="NCBI Taxonomy" id="28038"/>
    <lineage>
        <taxon>Bacteria</taxon>
        <taxon>Bacillati</taxon>
        <taxon>Bacillota</taxon>
        <taxon>Bacilli</taxon>
        <taxon>Lactobacillales</taxon>
        <taxon>Lactobacillaceae</taxon>
        <taxon>Latilactobacillus</taxon>
    </lineage>
</organism>
<evidence type="ECO:0000259" key="2">
    <source>
        <dbReference type="Pfam" id="PF17998"/>
    </source>
</evidence>
<dbReference type="InterPro" id="IPR047589">
    <property type="entry name" value="DUF11_rpt"/>
</dbReference>
<sequence length="887" mass="97822">MSCKIRRRVMKKYWKLLLVMIVALMGIVVCCQMTNNKVVAIAVNKEQRTTIDADGKIDLRKFFFIQSPPYAGSDAHIDQNDDSIAIITEDQTKKLGILWSQKQINLDLAFTLEAKLHFNSKNSTPADGMAIVLQNDPMQLSAYGTNGSGLGYSGGDTGNYYIKNAIALEFDPFVNIGADTNLTKPHMAWRIPSAKYQGGSDHKGVQYYDFAAINTQWLPLEYKWQPDSNLKSGTLQATWHGLTTTYKINDYPTLFKGHKAYFGFTGATGWESVKQAIEFIDFKNPGPALISEKKVLNSEGHDINHQMVGEGETLNYAIEATNDNGVDETPGAVFADVLPAAVTYVPGSASYRIKDSAGAVKKQIKLSDAAILKNGKIEYTEQAGLAARTKGELDFNVKVNAKTGGQTIENVATVYDFMGIGRATNQVTNQVALAKIGPVTQTVADITAGGQPDRNEIAANRVGDQIRYTFKTKIEGDTKATLPGIDLTSAENAADHQDAGGRLDANSVKNYPQEYRLNGGNWQPLPHAAEVTPNGIRVTILPEDGITIHGNDTVEIRYSKKVMEMPADKHYFYNDGVLNAGLPGFGVPIVPVKSNSTRFKQGLGRIIFRYIDRRNQQAIGDREITVTGPIGKKVSELTTAETSGQQNPNKIRPAYIEGYVPVDYTNQSDLTTAQFQTVRDVDPIVEGTDTIYTFRYEKSRLEMQVPVKMSFGTASSAAIDRIYYLPGQADGGTKVPYGVQVADYWGVTSWNLSVQQARQFEGVDQATNKLVPLDNAYLSFDYGLFKTLQSTDNTTKDDVETRDHFKLTPGAPATTIVTYHKKGHYLSAQQDNTGNQQYDLPGYSVYQYQFGDQQTMDYSVGLHVPAATKRYKTHYKTTLTWNLTAAP</sequence>
<gene>
    <name evidence="3" type="ORF">CG419_09400</name>
</gene>
<name>A0AAC9UTW5_LATCU</name>
<dbReference type="Gene3D" id="2.60.40.740">
    <property type="match status" value="1"/>
</dbReference>
<dbReference type="Proteomes" id="UP000199749">
    <property type="component" value="Chromosome"/>
</dbReference>
<dbReference type="AlphaFoldDB" id="A0AAC9UTW5"/>
<dbReference type="Pfam" id="PF13731">
    <property type="entry name" value="WxL"/>
    <property type="match status" value="1"/>
</dbReference>
<evidence type="ECO:0000259" key="1">
    <source>
        <dbReference type="Pfam" id="PF13731"/>
    </source>
</evidence>
<dbReference type="Pfam" id="PF17998">
    <property type="entry name" value="AgI_II_C2"/>
    <property type="match status" value="1"/>
</dbReference>
<protein>
    <recommendedName>
        <fullName evidence="5">WxL domain-containing protein</fullName>
    </recommendedName>
</protein>
<reference evidence="3 4" key="1">
    <citation type="submission" date="2017-07" db="EMBL/GenBank/DDBJ databases">
        <title>Lactobacillus curvatus MRS6 whole genome.</title>
        <authorList>
            <person name="Jans C."/>
            <person name="Lagler S."/>
            <person name="Lacroix C."/>
            <person name="Meile L."/>
            <person name="Stevens M.J.A."/>
        </authorList>
    </citation>
    <scope>NUCLEOTIDE SEQUENCE [LARGE SCALE GENOMIC DNA]</scope>
    <source>
        <strain evidence="3 4">MRS6</strain>
    </source>
</reference>
<dbReference type="InterPro" id="IPR013320">
    <property type="entry name" value="ConA-like_dom_sf"/>
</dbReference>
<dbReference type="CDD" id="cd01951">
    <property type="entry name" value="lectin_L-type"/>
    <property type="match status" value="1"/>
</dbReference>
<evidence type="ECO:0000313" key="4">
    <source>
        <dbReference type="Proteomes" id="UP000199749"/>
    </source>
</evidence>
<dbReference type="Pfam" id="PF18483">
    <property type="entry name" value="Lectin_L-type_dom"/>
    <property type="match status" value="1"/>
</dbReference>